<dbReference type="STRING" id="212818.A0A0D1Z3F0"/>
<feature type="region of interest" description="Disordered" evidence="1">
    <location>
        <begin position="217"/>
        <end position="252"/>
    </location>
</feature>
<protein>
    <recommendedName>
        <fullName evidence="2">AB hydrolase-1 domain-containing protein</fullName>
    </recommendedName>
</protein>
<dbReference type="PANTHER" id="PTHR47842">
    <property type="entry name" value="EXPRESSED PROTEIN"/>
    <property type="match status" value="1"/>
</dbReference>
<dbReference type="PANTHER" id="PTHR47842:SF3">
    <property type="entry name" value="DUF676 DOMAIN-CONTAINING PROTEIN"/>
    <property type="match status" value="1"/>
</dbReference>
<dbReference type="InterPro" id="IPR000073">
    <property type="entry name" value="AB_hydrolase_1"/>
</dbReference>
<evidence type="ECO:0000313" key="3">
    <source>
        <dbReference type="EMBL" id="KIV88424.1"/>
    </source>
</evidence>
<feature type="compositionally biased region" description="Basic and acidic residues" evidence="1">
    <location>
        <begin position="526"/>
        <end position="546"/>
    </location>
</feature>
<dbReference type="GeneID" id="27325955"/>
<feature type="region of interest" description="Disordered" evidence="1">
    <location>
        <begin position="360"/>
        <end position="382"/>
    </location>
</feature>
<dbReference type="EMBL" id="KN847525">
    <property type="protein sequence ID" value="KIV88424.1"/>
    <property type="molecule type" value="Genomic_DNA"/>
</dbReference>
<evidence type="ECO:0000259" key="2">
    <source>
        <dbReference type="Pfam" id="PF12697"/>
    </source>
</evidence>
<dbReference type="Pfam" id="PF12697">
    <property type="entry name" value="Abhydrolase_6"/>
    <property type="match status" value="1"/>
</dbReference>
<dbReference type="AlphaFoldDB" id="A0A0D1Z3F0"/>
<dbReference type="Gene3D" id="3.40.50.1820">
    <property type="entry name" value="alpha/beta hydrolase"/>
    <property type="match status" value="1"/>
</dbReference>
<feature type="region of interest" description="Disordered" evidence="1">
    <location>
        <begin position="1"/>
        <end position="72"/>
    </location>
</feature>
<feature type="compositionally biased region" description="Basic and acidic residues" evidence="1">
    <location>
        <begin position="556"/>
        <end position="565"/>
    </location>
</feature>
<feature type="compositionally biased region" description="Pro residues" evidence="1">
    <location>
        <begin position="460"/>
        <end position="474"/>
    </location>
</feature>
<evidence type="ECO:0000313" key="4">
    <source>
        <dbReference type="Proteomes" id="UP000054302"/>
    </source>
</evidence>
<feature type="region of interest" description="Disordered" evidence="1">
    <location>
        <begin position="396"/>
        <end position="479"/>
    </location>
</feature>
<gene>
    <name evidence="3" type="ORF">PV10_08110</name>
</gene>
<proteinExistence type="predicted"/>
<dbReference type="HOGENOM" id="CLU_008869_0_0_1"/>
<dbReference type="OrthoDB" id="3248508at2759"/>
<dbReference type="VEuPathDB" id="FungiDB:PV10_08110"/>
<dbReference type="RefSeq" id="XP_016219998.1">
    <property type="nucleotide sequence ID" value="XM_016373087.1"/>
</dbReference>
<feature type="compositionally biased region" description="Polar residues" evidence="1">
    <location>
        <begin position="223"/>
        <end position="242"/>
    </location>
</feature>
<feature type="compositionally biased region" description="Polar residues" evidence="1">
    <location>
        <begin position="425"/>
        <end position="457"/>
    </location>
</feature>
<dbReference type="SUPFAM" id="SSF53474">
    <property type="entry name" value="alpha/beta-Hydrolases"/>
    <property type="match status" value="1"/>
</dbReference>
<feature type="domain" description="AB hydrolase-1" evidence="2">
    <location>
        <begin position="83"/>
        <end position="279"/>
    </location>
</feature>
<keyword evidence="4" id="KW-1185">Reference proteome</keyword>
<name>A0A0D1Z3F0_EXOME</name>
<feature type="compositionally biased region" description="Low complexity" evidence="1">
    <location>
        <begin position="566"/>
        <end position="578"/>
    </location>
</feature>
<feature type="region of interest" description="Disordered" evidence="1">
    <location>
        <begin position="526"/>
        <end position="599"/>
    </location>
</feature>
<sequence length="663" mass="74064">MVDKPPLPPRNISATPSLGRGDASFVDSTQYEYSSPSPSPSPSLHPADAYRIYPGGLHDPRTSSTQSLRPIESAGRNRRTLLIIYIHGFMGDETSFKSFPAHVHSLLTNALVETHVVYTKIYPRYKSRKNISFARDDFSNWITPHEQDSTDVILVGHSLGGILAAEVALLPSHNPRSNEISQHRILGVLCFDVPFLGMHPGVVGTGIASLFRSAPEAPERPLENSNESHPLSDPSWGSSDPTYNPAYPNDNRLATRNGKLSRAWYFWNKHAGEVFNAAGKYVSSHVEFGGCLADYPGLRRRYNAIRALEDVDEFQQPRDPNGRLMKQVRFVNYYSASTGRIKETHESSPRDLLEPPATEMQALKPPNANPPALSGPSSPRLSLEEHRDGEIITKSMSQLNIDPDPGPAPPSYDSIHGRNLERSATAESNFSPTGSILSPSSTIDPGSSTSRTTSDITNLPPIPDLPPQPPPFDPSPYQDDATLRIYCEQHERQTRAYERAVKDREKSIKAQEKLLAKKRREVAKQEARAAKLARQQEQKLQKEQVKRSATLNPEDYDNHLRRESEQAGQSSRQAQQQAPRKQKDRKFCSLPGKDTQTGQRDPTWIRVYMEGMDEVVAHTSMFQMSETYVKMVGDTAERIERWVAEDATKRMLLVEMKAEGVLG</sequence>
<organism evidence="3 4">
    <name type="scientific">Exophiala mesophila</name>
    <name type="common">Black yeast-like fungus</name>
    <dbReference type="NCBI Taxonomy" id="212818"/>
    <lineage>
        <taxon>Eukaryota</taxon>
        <taxon>Fungi</taxon>
        <taxon>Dikarya</taxon>
        <taxon>Ascomycota</taxon>
        <taxon>Pezizomycotina</taxon>
        <taxon>Eurotiomycetes</taxon>
        <taxon>Chaetothyriomycetidae</taxon>
        <taxon>Chaetothyriales</taxon>
        <taxon>Herpotrichiellaceae</taxon>
        <taxon>Exophiala</taxon>
    </lineage>
</organism>
<dbReference type="OMA" id="HVVHSKI"/>
<dbReference type="InterPro" id="IPR029058">
    <property type="entry name" value="AB_hydrolase_fold"/>
</dbReference>
<dbReference type="Proteomes" id="UP000054302">
    <property type="component" value="Unassembled WGS sequence"/>
</dbReference>
<accession>A0A0D1Z3F0</accession>
<reference evidence="3 4" key="1">
    <citation type="submission" date="2015-01" db="EMBL/GenBank/DDBJ databases">
        <title>The Genome Sequence of Exophiala mesophila CBS40295.</title>
        <authorList>
            <consortium name="The Broad Institute Genomics Platform"/>
            <person name="Cuomo C."/>
            <person name="de Hoog S."/>
            <person name="Gorbushina A."/>
            <person name="Stielow B."/>
            <person name="Teixiera M."/>
            <person name="Abouelleil A."/>
            <person name="Chapman S.B."/>
            <person name="Priest M."/>
            <person name="Young S.K."/>
            <person name="Wortman J."/>
            <person name="Nusbaum C."/>
            <person name="Birren B."/>
        </authorList>
    </citation>
    <scope>NUCLEOTIDE SEQUENCE [LARGE SCALE GENOMIC DNA]</scope>
    <source>
        <strain evidence="3 4">CBS 40295</strain>
    </source>
</reference>
<evidence type="ECO:0000256" key="1">
    <source>
        <dbReference type="SAM" id="MobiDB-lite"/>
    </source>
</evidence>